<protein>
    <submittedName>
        <fullName evidence="3">Pilus assembly protein</fullName>
    </submittedName>
</protein>
<dbReference type="Pfam" id="PF07811">
    <property type="entry name" value="TadE"/>
    <property type="match status" value="1"/>
</dbReference>
<dbReference type="AlphaFoldDB" id="A0A2W5PYZ7"/>
<comment type="caution">
    <text evidence="3">The sequence shown here is derived from an EMBL/GenBank/DDBJ whole genome shotgun (WGS) entry which is preliminary data.</text>
</comment>
<dbReference type="InterPro" id="IPR012495">
    <property type="entry name" value="TadE-like_dom"/>
</dbReference>
<keyword evidence="1" id="KW-1133">Transmembrane helix</keyword>
<evidence type="ECO:0000256" key="1">
    <source>
        <dbReference type="SAM" id="Phobius"/>
    </source>
</evidence>
<proteinExistence type="predicted"/>
<dbReference type="EMBL" id="QFQB01000010">
    <property type="protein sequence ID" value="PZQ47723.1"/>
    <property type="molecule type" value="Genomic_DNA"/>
</dbReference>
<name>A0A2W5PYZ7_9BACT</name>
<reference evidence="3 4" key="1">
    <citation type="submission" date="2017-08" db="EMBL/GenBank/DDBJ databases">
        <title>Infants hospitalized years apart are colonized by the same room-sourced microbial strains.</title>
        <authorList>
            <person name="Brooks B."/>
            <person name="Olm M.R."/>
            <person name="Firek B.A."/>
            <person name="Baker R."/>
            <person name="Thomas B.C."/>
            <person name="Morowitz M.J."/>
            <person name="Banfield J.F."/>
        </authorList>
    </citation>
    <scope>NUCLEOTIDE SEQUENCE [LARGE SCALE GENOMIC DNA]</scope>
    <source>
        <strain evidence="3">S2_005_002_R2_29</strain>
    </source>
</reference>
<evidence type="ECO:0000313" key="3">
    <source>
        <dbReference type="EMBL" id="PZQ47723.1"/>
    </source>
</evidence>
<feature type="transmembrane region" description="Helical" evidence="1">
    <location>
        <begin position="20"/>
        <end position="41"/>
    </location>
</feature>
<evidence type="ECO:0000259" key="2">
    <source>
        <dbReference type="Pfam" id="PF07811"/>
    </source>
</evidence>
<sequence>MGLLLKTWWKRDEGATAVEFSLVGFPFVLMTIGILEMALMFTSQSMLQEATFTASRLIRTGQIQQAGGTETMFRDAVCGFAELLIPCSRIQFQVQQLPSFSDADDMPPVFDADGNLTDTPFDPGVENDVVLVRVVYNYPIRTPLMKPVLSNATGGKRTMISTIVLQTEPYE</sequence>
<evidence type="ECO:0000313" key="4">
    <source>
        <dbReference type="Proteomes" id="UP000249417"/>
    </source>
</evidence>
<feature type="domain" description="TadE-like" evidence="2">
    <location>
        <begin position="14"/>
        <end position="56"/>
    </location>
</feature>
<accession>A0A2W5PYZ7</accession>
<organism evidence="3 4">
    <name type="scientific">Micavibrio aeruginosavorus</name>
    <dbReference type="NCBI Taxonomy" id="349221"/>
    <lineage>
        <taxon>Bacteria</taxon>
        <taxon>Pseudomonadati</taxon>
        <taxon>Bdellovibrionota</taxon>
        <taxon>Bdellovibrionia</taxon>
        <taxon>Bdellovibrionales</taxon>
        <taxon>Pseudobdellovibrionaceae</taxon>
        <taxon>Micavibrio</taxon>
    </lineage>
</organism>
<keyword evidence="1" id="KW-0472">Membrane</keyword>
<gene>
    <name evidence="3" type="ORF">DI551_02875</name>
</gene>
<dbReference type="Proteomes" id="UP000249417">
    <property type="component" value="Unassembled WGS sequence"/>
</dbReference>
<keyword evidence="1" id="KW-0812">Transmembrane</keyword>